<protein>
    <recommendedName>
        <fullName evidence="5">UmuC domain-containing protein</fullName>
    </recommendedName>
</protein>
<dbReference type="Proteomes" id="UP000065641">
    <property type="component" value="Chromosome"/>
</dbReference>
<dbReference type="KEGG" id="pspi:PS2015_116"/>
<reference evidence="3 4" key="1">
    <citation type="submission" date="2015-11" db="EMBL/GenBank/DDBJ databases">
        <authorList>
            <person name="Zhang Y."/>
            <person name="Guo Z."/>
        </authorList>
    </citation>
    <scope>NUCLEOTIDE SEQUENCE [LARGE SCALE GENOMIC DNA]</scope>
    <source>
        <strain evidence="3 4">KCTC 32221</strain>
    </source>
</reference>
<dbReference type="InterPro" id="IPR043502">
    <property type="entry name" value="DNA/RNA_pol_sf"/>
</dbReference>
<dbReference type="InterPro" id="IPR050356">
    <property type="entry name" value="SulA_CellDiv_inhibitor"/>
</dbReference>
<feature type="compositionally biased region" description="Polar residues" evidence="2">
    <location>
        <begin position="349"/>
        <end position="359"/>
    </location>
</feature>
<name>A0A0S2K904_9GAMM</name>
<feature type="region of interest" description="Disordered" evidence="2">
    <location>
        <begin position="1"/>
        <end position="27"/>
    </location>
</feature>
<feature type="region of interest" description="Disordered" evidence="2">
    <location>
        <begin position="340"/>
        <end position="359"/>
    </location>
</feature>
<accession>A0A0S2K904</accession>
<evidence type="ECO:0000313" key="3">
    <source>
        <dbReference type="EMBL" id="ALO44812.1"/>
    </source>
</evidence>
<sequence length="441" mass="50175">MLKARWSQKPWHQRTQGTRHKQQPSYNSQSSSALWLAIHRRSDKQSLEAIAHAGLHISDYVSLVEPDDVLVEVRSSLRYFGSIRALSRQLNQQLDTHSYCAALSPSPAASLLMARLELSSCVRETPQLRAALGDIPVACLPLPERQSLALQRCGLIVLRDVWRIPIREIRLRFGRQLTDYLQSLLAIRPWTPARWQPAPCFEQSMESEYGLHSHQQILSAIQPLMEAFVGFLKQYHLLCDHLELHLSGEKPEPAILTIQTRHASRDGALFMLLVQQALERQRLPAVASTIMLRSRTLSPFHASSAQQSLADLLSARLGADQVLQLGISEEHAPEYVTELKPHPYKSDEPTSTGYPGQNSSVSRQPLLLVQPPQILQQHDNKVFYLTPLKIICGPERIETRWWAGHSIRRDYYVARNSHGSDLWIFRDLNQQGSWYLHGIFA</sequence>
<dbReference type="EMBL" id="CP013189">
    <property type="protein sequence ID" value="ALO44812.1"/>
    <property type="molecule type" value="Genomic_DNA"/>
</dbReference>
<dbReference type="OrthoDB" id="5298951at2"/>
<dbReference type="GO" id="GO:0006281">
    <property type="term" value="P:DNA repair"/>
    <property type="evidence" value="ECO:0007669"/>
    <property type="project" value="TreeGrafter"/>
</dbReference>
<evidence type="ECO:0008006" key="5">
    <source>
        <dbReference type="Google" id="ProtNLM"/>
    </source>
</evidence>
<dbReference type="CDD" id="cd03468">
    <property type="entry name" value="PolY_like"/>
    <property type="match status" value="1"/>
</dbReference>
<dbReference type="PANTHER" id="PTHR35369:SF2">
    <property type="entry name" value="BLR3025 PROTEIN"/>
    <property type="match status" value="1"/>
</dbReference>
<gene>
    <name evidence="3" type="ORF">PS2015_116</name>
</gene>
<organism evidence="3 4">
    <name type="scientific">Pseudohongiella spirulinae</name>
    <dbReference type="NCBI Taxonomy" id="1249552"/>
    <lineage>
        <taxon>Bacteria</taxon>
        <taxon>Pseudomonadati</taxon>
        <taxon>Pseudomonadota</taxon>
        <taxon>Gammaproteobacteria</taxon>
        <taxon>Pseudomonadales</taxon>
        <taxon>Pseudohongiellaceae</taxon>
        <taxon>Pseudohongiella</taxon>
    </lineage>
</organism>
<evidence type="ECO:0000313" key="4">
    <source>
        <dbReference type="Proteomes" id="UP000065641"/>
    </source>
</evidence>
<dbReference type="SUPFAM" id="SSF56672">
    <property type="entry name" value="DNA/RNA polymerases"/>
    <property type="match status" value="1"/>
</dbReference>
<evidence type="ECO:0000256" key="2">
    <source>
        <dbReference type="SAM" id="MobiDB-lite"/>
    </source>
</evidence>
<proteinExistence type="predicted"/>
<dbReference type="AlphaFoldDB" id="A0A0S2K904"/>
<dbReference type="STRING" id="1249552.PS2015_116"/>
<keyword evidence="1" id="KW-0227">DNA damage</keyword>
<dbReference type="RefSeq" id="WP_058020344.1">
    <property type="nucleotide sequence ID" value="NZ_CP013189.1"/>
</dbReference>
<evidence type="ECO:0000256" key="1">
    <source>
        <dbReference type="ARBA" id="ARBA00022763"/>
    </source>
</evidence>
<dbReference type="PANTHER" id="PTHR35369">
    <property type="entry name" value="BLR3025 PROTEIN-RELATED"/>
    <property type="match status" value="1"/>
</dbReference>
<keyword evidence="4" id="KW-1185">Reference proteome</keyword>